<dbReference type="InterPro" id="IPR051613">
    <property type="entry name" value="ABC_transp_permease_HisMQ"/>
</dbReference>
<evidence type="ECO:0000256" key="10">
    <source>
        <dbReference type="RuleBase" id="RU363032"/>
    </source>
</evidence>
<reference evidence="13 14" key="1">
    <citation type="submission" date="2016-11" db="EMBL/GenBank/DDBJ databases">
        <authorList>
            <person name="Klemetsen T."/>
        </authorList>
    </citation>
    <scope>NUCLEOTIDE SEQUENCE [LARGE SCALE GENOMIC DNA]</scope>
    <source>
        <strain evidence="13">MT 2528</strain>
    </source>
</reference>
<feature type="transmembrane region" description="Helical" evidence="10">
    <location>
        <begin position="12"/>
        <end position="39"/>
    </location>
</feature>
<dbReference type="AlphaFoldDB" id="A0A090K667"/>
<dbReference type="InterPro" id="IPR000515">
    <property type="entry name" value="MetI-like"/>
</dbReference>
<dbReference type="Proteomes" id="UP000183794">
    <property type="component" value="Unassembled WGS sequence"/>
</dbReference>
<feature type="transmembrane region" description="Helical" evidence="10">
    <location>
        <begin position="177"/>
        <end position="199"/>
    </location>
</feature>
<dbReference type="EMBL" id="FPLD01000031">
    <property type="protein sequence ID" value="SGY87992.1"/>
    <property type="molecule type" value="Genomic_DNA"/>
</dbReference>
<evidence type="ECO:0000256" key="1">
    <source>
        <dbReference type="ARBA" id="ARBA00004429"/>
    </source>
</evidence>
<keyword evidence="5" id="KW-0997">Cell inner membrane</keyword>
<keyword evidence="3 10" id="KW-0813">Transport</keyword>
<dbReference type="HOGENOM" id="CLU_019602_1_4_6"/>
<accession>A0A090K667</accession>
<organism evidence="12 15">
    <name type="scientific">Moritella viscosa</name>
    <dbReference type="NCBI Taxonomy" id="80854"/>
    <lineage>
        <taxon>Bacteria</taxon>
        <taxon>Pseudomonadati</taxon>
        <taxon>Pseudomonadota</taxon>
        <taxon>Gammaproteobacteria</taxon>
        <taxon>Alteromonadales</taxon>
        <taxon>Moritellaceae</taxon>
        <taxon>Moritella</taxon>
    </lineage>
</organism>
<evidence type="ECO:0000256" key="2">
    <source>
        <dbReference type="ARBA" id="ARBA00010072"/>
    </source>
</evidence>
<evidence type="ECO:0000256" key="3">
    <source>
        <dbReference type="ARBA" id="ARBA00022448"/>
    </source>
</evidence>
<keyword evidence="8 10" id="KW-1133">Transmembrane helix</keyword>
<evidence type="ECO:0000259" key="11">
    <source>
        <dbReference type="PROSITE" id="PS50928"/>
    </source>
</evidence>
<dbReference type="SUPFAM" id="SSF161098">
    <property type="entry name" value="MetI-like"/>
    <property type="match status" value="1"/>
</dbReference>
<keyword evidence="9 10" id="KW-0472">Membrane</keyword>
<evidence type="ECO:0000256" key="4">
    <source>
        <dbReference type="ARBA" id="ARBA00022475"/>
    </source>
</evidence>
<evidence type="ECO:0000256" key="8">
    <source>
        <dbReference type="ARBA" id="ARBA00022989"/>
    </source>
</evidence>
<dbReference type="NCBIfam" id="TIGR01726">
    <property type="entry name" value="HEQRo_perm_3TM"/>
    <property type="match status" value="1"/>
</dbReference>
<dbReference type="EMBL" id="FPLJ01000145">
    <property type="protein sequence ID" value="SGZ03580.1"/>
    <property type="molecule type" value="Genomic_DNA"/>
</dbReference>
<feature type="transmembrane region" description="Helical" evidence="10">
    <location>
        <begin position="113"/>
        <end position="135"/>
    </location>
</feature>
<dbReference type="RefSeq" id="WP_045109625.1">
    <property type="nucleotide sequence ID" value="NZ_CAWQZC010000053.1"/>
</dbReference>
<comment type="similarity">
    <text evidence="2">Belongs to the binding-protein-dependent transport system permease family. HisMQ subfamily.</text>
</comment>
<sequence>MLDLQGYGPGIFNGAILTVKLAIFSLIIAVLLGLITAVARYSGGKIASVLAVSYTSLVRGVPDLVLMMLIYFGLQVGLNNFSEWLYELHETYAINAFYIEQGWLTLSAFYEDGMYFTIDEFSAGVVTIGFIFGAYMGETFRGALLSVDKGQLEAATAYGMSEWQVFHRVMFPQMMRFALPGIGNNWLVLVKTTALVSIIGLSDMVKLAKEAAMTTYEPFLFFIPVAFVYLAITTVSEIVLKYLERHFSKGVEGH</sequence>
<evidence type="ECO:0000313" key="14">
    <source>
        <dbReference type="Proteomes" id="UP000182660"/>
    </source>
</evidence>
<keyword evidence="4" id="KW-1003">Cell membrane</keyword>
<dbReference type="InterPro" id="IPR010065">
    <property type="entry name" value="AA_ABC_transptr_permease_3TM"/>
</dbReference>
<dbReference type="PANTHER" id="PTHR30133">
    <property type="entry name" value="CATIONIC AMINO ACID TRANSPORTER, MEMBRANE COMPONENT"/>
    <property type="match status" value="1"/>
</dbReference>
<evidence type="ECO:0000256" key="7">
    <source>
        <dbReference type="ARBA" id="ARBA00022970"/>
    </source>
</evidence>
<dbReference type="Proteomes" id="UP000182660">
    <property type="component" value="Unassembled WGS sequence"/>
</dbReference>
<keyword evidence="7" id="KW-0029">Amino-acid transport</keyword>
<dbReference type="Pfam" id="PF00528">
    <property type="entry name" value="BPD_transp_1"/>
    <property type="match status" value="1"/>
</dbReference>
<evidence type="ECO:0000313" key="12">
    <source>
        <dbReference type="EMBL" id="SGY87992.1"/>
    </source>
</evidence>
<keyword evidence="14" id="KW-1185">Reference proteome</keyword>
<gene>
    <name evidence="13" type="ORF">MT2528_4623</name>
    <name evidence="12" type="ORF">NVI5450_0818</name>
</gene>
<dbReference type="PATRIC" id="fig|80854.5.peg.1365"/>
<proteinExistence type="inferred from homology"/>
<keyword evidence="6 10" id="KW-0812">Transmembrane</keyword>
<dbReference type="KEGG" id="mvs:MVIS_1288"/>
<dbReference type="Gene3D" id="1.10.3720.10">
    <property type="entry name" value="MetI-like"/>
    <property type="match status" value="1"/>
</dbReference>
<evidence type="ECO:0000256" key="5">
    <source>
        <dbReference type="ARBA" id="ARBA00022519"/>
    </source>
</evidence>
<dbReference type="CDD" id="cd06261">
    <property type="entry name" value="TM_PBP2"/>
    <property type="match status" value="1"/>
</dbReference>
<dbReference type="GeneID" id="61294598"/>
<feature type="domain" description="ABC transmembrane type-1" evidence="11">
    <location>
        <begin position="15"/>
        <end position="240"/>
    </location>
</feature>
<reference evidence="12 15" key="2">
    <citation type="submission" date="2016-11" db="EMBL/GenBank/DDBJ databases">
        <authorList>
            <person name="Jaros S."/>
            <person name="Januszkiewicz K."/>
            <person name="Wedrychowicz H."/>
        </authorList>
    </citation>
    <scope>NUCLEOTIDE SEQUENCE [LARGE SCALE GENOMIC DNA]</scope>
    <source>
        <strain evidence="12">NVI 5450</strain>
    </source>
</reference>
<name>A0A090K667_9GAMM</name>
<dbReference type="PROSITE" id="PS50928">
    <property type="entry name" value="ABC_TM1"/>
    <property type="match status" value="1"/>
</dbReference>
<dbReference type="GO" id="GO:0006865">
    <property type="term" value="P:amino acid transport"/>
    <property type="evidence" value="ECO:0007669"/>
    <property type="project" value="UniProtKB-KW"/>
</dbReference>
<evidence type="ECO:0000256" key="6">
    <source>
        <dbReference type="ARBA" id="ARBA00022692"/>
    </source>
</evidence>
<dbReference type="STRING" id="80854.MVIS_1288"/>
<evidence type="ECO:0000313" key="13">
    <source>
        <dbReference type="EMBL" id="SGZ03580.1"/>
    </source>
</evidence>
<evidence type="ECO:0000256" key="9">
    <source>
        <dbReference type="ARBA" id="ARBA00023136"/>
    </source>
</evidence>
<comment type="subcellular location">
    <subcellularLocation>
        <location evidence="1">Cell inner membrane</location>
        <topology evidence="1">Multi-pass membrane protein</topology>
    </subcellularLocation>
    <subcellularLocation>
        <location evidence="10">Cell membrane</location>
        <topology evidence="10">Multi-pass membrane protein</topology>
    </subcellularLocation>
</comment>
<dbReference type="GO" id="GO:0022857">
    <property type="term" value="F:transmembrane transporter activity"/>
    <property type="evidence" value="ECO:0007669"/>
    <property type="project" value="InterPro"/>
</dbReference>
<feature type="transmembrane region" description="Helical" evidence="10">
    <location>
        <begin position="51"/>
        <end position="74"/>
    </location>
</feature>
<dbReference type="InterPro" id="IPR035906">
    <property type="entry name" value="MetI-like_sf"/>
</dbReference>
<protein>
    <submittedName>
        <fullName evidence="12">Amino acid ABC transporter, permease protein</fullName>
    </submittedName>
</protein>
<evidence type="ECO:0000313" key="15">
    <source>
        <dbReference type="Proteomes" id="UP000183794"/>
    </source>
</evidence>
<dbReference type="OrthoDB" id="9815029at2"/>
<dbReference type="GO" id="GO:0043190">
    <property type="term" value="C:ATP-binding cassette (ABC) transporter complex"/>
    <property type="evidence" value="ECO:0007669"/>
    <property type="project" value="InterPro"/>
</dbReference>
<feature type="transmembrane region" description="Helical" evidence="10">
    <location>
        <begin position="219"/>
        <end position="240"/>
    </location>
</feature>